<dbReference type="Proteomes" id="UP000887540">
    <property type="component" value="Unplaced"/>
</dbReference>
<dbReference type="SUPFAM" id="SSF50249">
    <property type="entry name" value="Nucleic acid-binding proteins"/>
    <property type="match status" value="1"/>
</dbReference>
<keyword evidence="6" id="KW-0238">DNA-binding</keyword>
<sequence length="724" mass="83189">MNGEYFADSELIIMKLREHFNIKEDYLTPVQKATSRALEYLLNKGIFNTANYLKFKGHMQEWSQTFLESIGVPDWISRELKYHMAIWMTSKIDARLLAETTARHSKEDIEKILRQDLEAIDTILGDKPFLFGKKPSSVDGTLFAHLAAVYYLPFAHEAQDILDEEFPRVKKHMEQISTADEDLVINSIYGFIIDVNFRVSKDIKGLFQREYKLELRNEERKNSVCVIIYSKYGDYAIQGFLHIGNIVKIQHLKGKGGDPIFLWTRIGAKEIGSIAIFSTTGNEFIPIFYSKSKFILENNDMTEVQMLREFLEKNLDEIVKERESCQIIPNQERQTLPILTLNPQVQQPTTSYDEEIDDIVEDPYKIPAASDFQTAATILSRPPKLQVPVQKENVAPPDTNILKRTSDLEKDGKRESPPKRPVLASTNPNPNQSFDESRIYSPSPEPQPRHVSNGNKPRCGREFWQNTLVVVMDDPRFSSTDVRLVRNEGIDMKRCVSFGDVYLNRGSYAYWNHLCQVIAIFSEKHSMKLRVWDGTKLNKFDLFLPSYDQISVQRMIRWKDELIDLSSDLFVDIECWDEHGNFVRDYVKPGDYVYLVNVHFYKPRNQPNYVFAVHSNSMNNGPIYKRRVEILSETHKSVAEIKKKLENLRPNPVGNPPPIIPTNYNSDVIEISSDDDSIDEITGAQPLVAPLDGTVANNNNPIKLSPGHNIISDEIELITLSDDE</sequence>
<keyword evidence="4" id="KW-0158">Chromosome</keyword>
<dbReference type="CDD" id="cd03193">
    <property type="entry name" value="GST_C_Metaxin"/>
    <property type="match status" value="1"/>
</dbReference>
<dbReference type="Gene3D" id="2.40.50.140">
    <property type="entry name" value="Nucleic acid-binding proteins"/>
    <property type="match status" value="1"/>
</dbReference>
<keyword evidence="11" id="KW-1185">Reference proteome</keyword>
<evidence type="ECO:0000256" key="7">
    <source>
        <dbReference type="ARBA" id="ARBA00023242"/>
    </source>
</evidence>
<evidence type="ECO:0000259" key="9">
    <source>
        <dbReference type="Pfam" id="PF16686"/>
    </source>
</evidence>
<dbReference type="GO" id="GO:0005737">
    <property type="term" value="C:cytoplasm"/>
    <property type="evidence" value="ECO:0007669"/>
    <property type="project" value="TreeGrafter"/>
</dbReference>
<evidence type="ECO:0000256" key="8">
    <source>
        <dbReference type="SAM" id="MobiDB-lite"/>
    </source>
</evidence>
<reference evidence="12" key="1">
    <citation type="submission" date="2022-11" db="UniProtKB">
        <authorList>
            <consortium name="WormBaseParasite"/>
        </authorList>
    </citation>
    <scope>IDENTIFICATION</scope>
</reference>
<dbReference type="WBParaSite" id="ACRNAN_Path_875.g3367.t1">
    <property type="protein sequence ID" value="ACRNAN_Path_875.g3367.t1"/>
    <property type="gene ID" value="ACRNAN_Path_875.g3367"/>
</dbReference>
<evidence type="ECO:0000256" key="6">
    <source>
        <dbReference type="ARBA" id="ARBA00023125"/>
    </source>
</evidence>
<evidence type="ECO:0000313" key="12">
    <source>
        <dbReference type="WBParaSite" id="ACRNAN_Path_875.g3367.t1"/>
    </source>
</evidence>
<feature type="compositionally biased region" description="Polar residues" evidence="8">
    <location>
        <begin position="424"/>
        <end position="434"/>
    </location>
</feature>
<evidence type="ECO:0000259" key="10">
    <source>
        <dbReference type="Pfam" id="PF17171"/>
    </source>
</evidence>
<evidence type="ECO:0000256" key="1">
    <source>
        <dbReference type="ARBA" id="ARBA00004123"/>
    </source>
</evidence>
<feature type="region of interest" description="Disordered" evidence="8">
    <location>
        <begin position="383"/>
        <end position="458"/>
    </location>
</feature>
<name>A0A914CE89_9BILA</name>
<evidence type="ECO:0000256" key="4">
    <source>
        <dbReference type="ARBA" id="ARBA00022454"/>
    </source>
</evidence>
<keyword evidence="5" id="KW-0779">Telomere</keyword>
<feature type="compositionally biased region" description="Basic and acidic residues" evidence="8">
    <location>
        <begin position="404"/>
        <end position="418"/>
    </location>
</feature>
<dbReference type="InterPro" id="IPR036282">
    <property type="entry name" value="Glutathione-S-Trfase_C_sf"/>
</dbReference>
<comment type="similarity">
    <text evidence="3">Belongs to the telombin family.</text>
</comment>
<organism evidence="11 12">
    <name type="scientific">Acrobeloides nanus</name>
    <dbReference type="NCBI Taxonomy" id="290746"/>
    <lineage>
        <taxon>Eukaryota</taxon>
        <taxon>Metazoa</taxon>
        <taxon>Ecdysozoa</taxon>
        <taxon>Nematoda</taxon>
        <taxon>Chromadorea</taxon>
        <taxon>Rhabditida</taxon>
        <taxon>Tylenchina</taxon>
        <taxon>Cephalobomorpha</taxon>
        <taxon>Cephaloboidea</taxon>
        <taxon>Cephalobidae</taxon>
        <taxon>Acrobeloides</taxon>
    </lineage>
</organism>
<dbReference type="Pfam" id="PF16686">
    <property type="entry name" value="POT1PC"/>
    <property type="match status" value="1"/>
</dbReference>
<evidence type="ECO:0000256" key="5">
    <source>
        <dbReference type="ARBA" id="ARBA00022895"/>
    </source>
</evidence>
<dbReference type="AlphaFoldDB" id="A0A914CE89"/>
<evidence type="ECO:0000256" key="3">
    <source>
        <dbReference type="ARBA" id="ARBA00008442"/>
    </source>
</evidence>
<evidence type="ECO:0000313" key="11">
    <source>
        <dbReference type="Proteomes" id="UP000887540"/>
    </source>
</evidence>
<dbReference type="GO" id="GO:0000781">
    <property type="term" value="C:chromosome, telomeric region"/>
    <property type="evidence" value="ECO:0007669"/>
    <property type="project" value="UniProtKB-SubCell"/>
</dbReference>
<evidence type="ECO:0000256" key="2">
    <source>
        <dbReference type="ARBA" id="ARBA00004574"/>
    </source>
</evidence>
<dbReference type="GO" id="GO:0043047">
    <property type="term" value="F:single-stranded telomeric DNA binding"/>
    <property type="evidence" value="ECO:0007669"/>
    <property type="project" value="InterPro"/>
</dbReference>
<feature type="domain" description="Protection of telomeres protein 1 ssDNA-binding" evidence="9">
    <location>
        <begin position="509"/>
        <end position="647"/>
    </location>
</feature>
<comment type="subcellular location">
    <subcellularLocation>
        <location evidence="2">Chromosome</location>
        <location evidence="2">Telomere</location>
    </subcellularLocation>
    <subcellularLocation>
        <location evidence="1">Nucleus</location>
    </subcellularLocation>
</comment>
<proteinExistence type="inferred from homology"/>
<dbReference type="GO" id="GO:0005634">
    <property type="term" value="C:nucleus"/>
    <property type="evidence" value="ECO:0007669"/>
    <property type="project" value="UniProtKB-SubCell"/>
</dbReference>
<protein>
    <submittedName>
        <fullName evidence="12">Uncharacterized protein</fullName>
    </submittedName>
</protein>
<dbReference type="InterPro" id="IPR012340">
    <property type="entry name" value="NA-bd_OB-fold"/>
</dbReference>
<dbReference type="Pfam" id="PF17171">
    <property type="entry name" value="GST_C_6"/>
    <property type="match status" value="1"/>
</dbReference>
<dbReference type="SUPFAM" id="SSF47616">
    <property type="entry name" value="GST C-terminal domain-like"/>
    <property type="match status" value="1"/>
</dbReference>
<accession>A0A914CE89</accession>
<dbReference type="PANTHER" id="PTHR12289">
    <property type="entry name" value="METAXIN RELATED"/>
    <property type="match status" value="1"/>
</dbReference>
<feature type="domain" description="Metaxin glutathione S-transferase" evidence="10">
    <location>
        <begin position="114"/>
        <end position="176"/>
    </location>
</feature>
<dbReference type="InterPro" id="IPR032042">
    <property type="entry name" value="POT1PC"/>
</dbReference>
<dbReference type="Gene3D" id="1.20.1050.10">
    <property type="match status" value="1"/>
</dbReference>
<dbReference type="InterPro" id="IPR050931">
    <property type="entry name" value="Mito_Protein_Transport_Metaxin"/>
</dbReference>
<keyword evidence="7" id="KW-0539">Nucleus</keyword>
<dbReference type="PANTHER" id="PTHR12289:SF32">
    <property type="entry name" value="GST_C_6 DOMAIN-CONTAINING PROTEIN"/>
    <property type="match status" value="1"/>
</dbReference>
<dbReference type="InterPro" id="IPR033468">
    <property type="entry name" value="Metaxin_GST"/>
</dbReference>